<organism evidence="2 3">
    <name type="scientific">Porphyromonas somerae</name>
    <dbReference type="NCBI Taxonomy" id="322095"/>
    <lineage>
        <taxon>Bacteria</taxon>
        <taxon>Pseudomonadati</taxon>
        <taxon>Bacteroidota</taxon>
        <taxon>Bacteroidia</taxon>
        <taxon>Bacteroidales</taxon>
        <taxon>Porphyromonadaceae</taxon>
        <taxon>Porphyromonas</taxon>
    </lineage>
</organism>
<comment type="caution">
    <text evidence="2">The sequence shown here is derived from an EMBL/GenBank/DDBJ whole genome shotgun (WGS) entry which is preliminary data.</text>
</comment>
<feature type="signal peptide" evidence="1">
    <location>
        <begin position="1"/>
        <end position="22"/>
    </location>
</feature>
<protein>
    <recommendedName>
        <fullName evidence="4">Lipoprotein</fullName>
    </recommendedName>
</protein>
<evidence type="ECO:0000256" key="1">
    <source>
        <dbReference type="SAM" id="SignalP"/>
    </source>
</evidence>
<dbReference type="EMBL" id="LSDK01000021">
    <property type="protein sequence ID" value="KXB77955.1"/>
    <property type="molecule type" value="Genomic_DNA"/>
</dbReference>
<evidence type="ECO:0000313" key="3">
    <source>
        <dbReference type="Proteomes" id="UP000070224"/>
    </source>
</evidence>
<dbReference type="RefSeq" id="WP_060934864.1">
    <property type="nucleotide sequence ID" value="NZ_KQ960414.1"/>
</dbReference>
<gene>
    <name evidence="2" type="ORF">HMPREF3185_00296</name>
</gene>
<sequence>MKKTILRVAMSSLFLGFVTLSAAFLSSCDKEKERPEPISGSFPSKHPISGFFRIIKAEATLTPVEKTPQKDRSDYLCWEIVPGSEVRHSIIRDKEKVSQIYKERKMREDVTFYSVIGPFNTLGVYGLQAMTLSFTRDADHVVTDLSSQALLSYEHLYKTYYEREPLAPGAETSYYRFLAHEVGPKTIREEASLTSLTPKDLWWTFWGYYLNSEFTTRDASAYLYLKKDAVDLTAGKLVLTFVRDEGNPVKVELPTK</sequence>
<accession>A0A134BDE1</accession>
<proteinExistence type="predicted"/>
<evidence type="ECO:0000313" key="2">
    <source>
        <dbReference type="EMBL" id="KXB77955.1"/>
    </source>
</evidence>
<keyword evidence="3" id="KW-1185">Reference proteome</keyword>
<dbReference type="Proteomes" id="UP000070224">
    <property type="component" value="Unassembled WGS sequence"/>
</dbReference>
<dbReference type="AlphaFoldDB" id="A0A134BDE1"/>
<name>A0A134BDE1_9PORP</name>
<dbReference type="PATRIC" id="fig|322095.3.peg.294"/>
<dbReference type="PROSITE" id="PS51257">
    <property type="entry name" value="PROKAR_LIPOPROTEIN"/>
    <property type="match status" value="1"/>
</dbReference>
<evidence type="ECO:0008006" key="4">
    <source>
        <dbReference type="Google" id="ProtNLM"/>
    </source>
</evidence>
<feature type="chain" id="PRO_5007462423" description="Lipoprotein" evidence="1">
    <location>
        <begin position="23"/>
        <end position="256"/>
    </location>
</feature>
<keyword evidence="1" id="KW-0732">Signal</keyword>
<reference evidence="3" key="1">
    <citation type="submission" date="2016-01" db="EMBL/GenBank/DDBJ databases">
        <authorList>
            <person name="Mitreva M."/>
            <person name="Pepin K.H."/>
            <person name="Mihindukulasuriya K.A."/>
            <person name="Fulton R."/>
            <person name="Fronick C."/>
            <person name="O'Laughlin M."/>
            <person name="Miner T."/>
            <person name="Herter B."/>
            <person name="Rosa B.A."/>
            <person name="Cordes M."/>
            <person name="Tomlinson C."/>
            <person name="Wollam A."/>
            <person name="Palsikar V.B."/>
            <person name="Mardis E.R."/>
            <person name="Wilson R.K."/>
        </authorList>
    </citation>
    <scope>NUCLEOTIDE SEQUENCE [LARGE SCALE GENOMIC DNA]</scope>
    <source>
        <strain evidence="3">KA00683</strain>
    </source>
</reference>